<gene>
    <name evidence="2" type="ORF">A3C93_02100</name>
</gene>
<dbReference type="AlphaFoldDB" id="A0A1G2DHU3"/>
<evidence type="ECO:0000313" key="3">
    <source>
        <dbReference type="Proteomes" id="UP000178636"/>
    </source>
</evidence>
<dbReference type="PANTHER" id="PTHR12526">
    <property type="entry name" value="GLYCOSYLTRANSFERASE"/>
    <property type="match status" value="1"/>
</dbReference>
<comment type="caution">
    <text evidence="2">The sequence shown here is derived from an EMBL/GenBank/DDBJ whole genome shotgun (WGS) entry which is preliminary data.</text>
</comment>
<feature type="domain" description="Glycosyl transferase family 1" evidence="1">
    <location>
        <begin position="548"/>
        <end position="706"/>
    </location>
</feature>
<dbReference type="Proteomes" id="UP000178636">
    <property type="component" value="Unassembled WGS sequence"/>
</dbReference>
<protein>
    <recommendedName>
        <fullName evidence="1">Glycosyl transferase family 1 domain-containing protein</fullName>
    </recommendedName>
</protein>
<evidence type="ECO:0000313" key="2">
    <source>
        <dbReference type="EMBL" id="OGZ13244.1"/>
    </source>
</evidence>
<proteinExistence type="predicted"/>
<dbReference type="Pfam" id="PF00534">
    <property type="entry name" value="Glycos_transf_1"/>
    <property type="match status" value="2"/>
</dbReference>
<reference evidence="2 3" key="1">
    <citation type="journal article" date="2016" name="Nat. Commun.">
        <title>Thousands of microbial genomes shed light on interconnected biogeochemical processes in an aquifer system.</title>
        <authorList>
            <person name="Anantharaman K."/>
            <person name="Brown C.T."/>
            <person name="Hug L.A."/>
            <person name="Sharon I."/>
            <person name="Castelle C.J."/>
            <person name="Probst A.J."/>
            <person name="Thomas B.C."/>
            <person name="Singh A."/>
            <person name="Wilkins M.J."/>
            <person name="Karaoz U."/>
            <person name="Brodie E.L."/>
            <person name="Williams K.H."/>
            <person name="Hubbard S.S."/>
            <person name="Banfield J.F."/>
        </authorList>
    </citation>
    <scope>NUCLEOTIDE SEQUENCE [LARGE SCALE GENOMIC DNA]</scope>
</reference>
<dbReference type="Gene3D" id="3.40.50.2000">
    <property type="entry name" value="Glycogen Phosphorylase B"/>
    <property type="match status" value="3"/>
</dbReference>
<dbReference type="SUPFAM" id="SSF53756">
    <property type="entry name" value="UDP-Glycosyltransferase/glycogen phosphorylase"/>
    <property type="match status" value="2"/>
</dbReference>
<dbReference type="InterPro" id="IPR001296">
    <property type="entry name" value="Glyco_trans_1"/>
</dbReference>
<dbReference type="EMBL" id="MHLO01000006">
    <property type="protein sequence ID" value="OGZ13244.1"/>
    <property type="molecule type" value="Genomic_DNA"/>
</dbReference>
<evidence type="ECO:0000259" key="1">
    <source>
        <dbReference type="Pfam" id="PF00534"/>
    </source>
</evidence>
<accession>A0A1G2DHU3</accession>
<organism evidence="2 3">
    <name type="scientific">Candidatus Lloydbacteria bacterium RIFCSPHIGHO2_02_FULL_54_17</name>
    <dbReference type="NCBI Taxonomy" id="1798664"/>
    <lineage>
        <taxon>Bacteria</taxon>
        <taxon>Candidatus Lloydiibacteriota</taxon>
    </lineage>
</organism>
<dbReference type="STRING" id="1798664.A3C93_02100"/>
<feature type="domain" description="Glycosyl transferase family 1" evidence="1">
    <location>
        <begin position="180"/>
        <end position="339"/>
    </location>
</feature>
<dbReference type="GO" id="GO:0016757">
    <property type="term" value="F:glycosyltransferase activity"/>
    <property type="evidence" value="ECO:0007669"/>
    <property type="project" value="InterPro"/>
</dbReference>
<dbReference type="CDD" id="cd03801">
    <property type="entry name" value="GT4_PimA-like"/>
    <property type="match status" value="2"/>
</dbReference>
<sequence length="756" mass="83448">MELIVPSIPIEQPPVHAVKDNELTVAIASLSIGGAERIVLDWAARIYPKWRVHLVVVKDRDTEWPVPDFVRVTRLANTRILEQLEELGQEIAAKPIPVVTCHLFKKAWRDALIRGGARVVTVLHNAKNGWEEGVASLEGSMNVIAVSGACKNDLNQAGWQGPVSVIRHIPPRWKFAADARERYRREWNIPADALVIGMVGAVKPQKNYCRALAILKMFLEKRDAYLVIVGGPVNMAVGREEWTRVVDEVYRLDIRHRVAMPGFIAGATACTPAFDVMLNTSNFEGLSIATLEVLVNGMPMVASKVGGQGEIGCEGLILLPAEAGEDEWVDALLSALNKKFTEPSWAKFPSHRLWSLAGIARPVPKTGKVLFVGANLNSGGAQRSLVNLAKRLHGKMPLEVAITTRSTTEHFTRELRNAGITVELSSGQWDPFFHAEALTEKVCAEGFDTVCFWNLDARVKLLLVKALGFTDVRFIDVSPGGYAFLEMDAVKEFAELIAFSIDDYHRRLDKMVLKWGGTSPKGCTEKTVVIKNGVPKPHRIKTDYTIRDAPRVVVSGRIAPSKFVVEIIRAMRLVREKIPDAQLHIFGAAEPEHAAYAEEVSRETRDELDTQTFFHGSCFDVAEKLSGFDAYVVLGLHQGCPNALLEALAVGMPSVANDDGGTREQVENGVTGLLVPDCDPKHLVEALIRILSDRVLAKKLGEAGRAHIEETFSMKRMVRAYEALFREEVAMTPEHDKDRQTTFVDCSAEGLAQSMA</sequence>
<name>A0A1G2DHU3_9BACT</name>